<sequence length="1089" mass="124424">MSDDPLWYKDAIIYQMHVKAFQDANGDGIGDFAGLAQKLDYIQELGVNTIWLLPFYPSPLRDDGYDIADYTNVHPDYGTLEDFRQFIDEAHRRGLKVITELVINHTSDQHPWFQAARLAAPGSREREFYVWSDDDKKLAGTRIIFTDTESSNWAWDPVARQYYWHRFFSHQPDLNHNNPEVVEAVVQVMRFWMDMGVDGMRLDAIPYLCVREGTNNENLPETHAVLKRMRAAMDESYTGRMFLAEANQWPEDVREYFGDGDECHMAYNFPLMPRIFMSVALEDRYPIAEIIRQTPDIPDNCQWAIFLRNHDELTLEMVTDRERDYMYKMYAAEPRMRVNVGIRRRLATLLGNDVDRIKLMNSLLLSMPGSPIIYYGDEIGMGDNIYIGDRNGVRTPMQWSIDRNAGFSRADPQRLYLPVIMDPIYGYQAVNVEAQSRDPSSLLNWTRRLLAVRRQFQCFGRGSLEFVRPQNRKIIAYVRSCGSEMILCVANLSQTAQAVELDLSKYKGRVPVEMLGRNAFPPIGDLPYFLTLPAHGFFWLQLSESASPPTWHVERLPATELPVLVLTEGLATFLAEVTKAASGGLMRRTLQQLESEVLPEFIGARGWFSHRRSEIASVHLGPRSLWRYEQRSYLICFVDVDGPAGRHRYIMPLTIGWDDGVDNVLKTAEWTLAKVREHARVGVMIDAFADPIFCLALIQNMAKRATLPFAGGQLRFEASTPLPELPEPDLQNVRHVGTEPTNTNIVIDEVLFLKAYRRAESGPHPDLEMSRLLTDAGFKAIAPMLGHIVWEDETPTVLVSLFGYVRNQGDVWNYALNHLDRHASLLSSQDANVPEAPHALFTTQMQTLGRRIGDMHMILSRATDVAFAPEPIRSQDLSRWYSAVQFDAEAVLNVLSQRLPTLAEGVRARAEQLINARERLFAYIRELTATPIDGLRTRIHGNLHLAKVMLAADDFLVTGFEGDTRLPLEERRQKDSPLHDVASVLLSFQYAHTVALDHAVTHRPELRERLEPEFAQWQLLTTRAFLMGYRRGVIESGILPSNESSTQRLLKLFMVIRAVQALRHELERRPEMLLAAVEALYAQLTVSFE</sequence>
<keyword evidence="6 9" id="KW-0413">Isomerase</keyword>
<evidence type="ECO:0000256" key="4">
    <source>
        <dbReference type="ARBA" id="ARBA00022723"/>
    </source>
</evidence>
<dbReference type="NCBIfam" id="TIGR02456">
    <property type="entry name" value="treS_nterm"/>
    <property type="match status" value="1"/>
</dbReference>
<comment type="similarity">
    <text evidence="2">Belongs to the glycosyl hydrolase 13 family. TreS subfamily.</text>
</comment>
<dbReference type="InterPro" id="IPR012810">
    <property type="entry name" value="TreS/a-amylase_N"/>
</dbReference>
<dbReference type="InterPro" id="IPR045857">
    <property type="entry name" value="O16G_dom_2"/>
</dbReference>
<evidence type="ECO:0000256" key="1">
    <source>
        <dbReference type="ARBA" id="ARBA00001595"/>
    </source>
</evidence>
<evidence type="ECO:0000256" key="6">
    <source>
        <dbReference type="ARBA" id="ARBA00023235"/>
    </source>
</evidence>
<accession>A0ABV8SU72</accession>
<dbReference type="SUPFAM" id="SSF51445">
    <property type="entry name" value="(Trans)glycosidases"/>
    <property type="match status" value="1"/>
</dbReference>
<dbReference type="NCBIfam" id="TIGR02457">
    <property type="entry name" value="TreS_Cterm"/>
    <property type="match status" value="1"/>
</dbReference>
<dbReference type="InterPro" id="IPR013780">
    <property type="entry name" value="Glyco_hydro_b"/>
</dbReference>
<dbReference type="EC" id="5.4.99.16" evidence="3"/>
<feature type="domain" description="Glycosyl hydrolase family 13 catalytic" evidence="8">
    <location>
        <begin position="15"/>
        <end position="414"/>
    </location>
</feature>
<dbReference type="PANTHER" id="PTHR10357:SF219">
    <property type="entry name" value="MALTOSE ALPHA-D-GLUCOSYLTRANSFERASE"/>
    <property type="match status" value="1"/>
</dbReference>
<protein>
    <recommendedName>
        <fullName evidence="3">maltose alpha-D-glucosyltransferase</fullName>
        <ecNumber evidence="3">5.4.99.16</ecNumber>
    </recommendedName>
    <alternativeName>
        <fullName evidence="7">Maltose alpha-D-glucosyltransferase</fullName>
    </alternativeName>
</protein>
<dbReference type="Gene3D" id="3.20.20.80">
    <property type="entry name" value="Glycosidases"/>
    <property type="match status" value="1"/>
</dbReference>
<dbReference type="Gene3D" id="3.90.1200.10">
    <property type="match status" value="1"/>
</dbReference>
<evidence type="ECO:0000259" key="8">
    <source>
        <dbReference type="SMART" id="SM00642"/>
    </source>
</evidence>
<dbReference type="Proteomes" id="UP001595904">
    <property type="component" value="Unassembled WGS sequence"/>
</dbReference>
<evidence type="ECO:0000313" key="9">
    <source>
        <dbReference type="EMBL" id="MFC4310685.1"/>
    </source>
</evidence>
<dbReference type="SUPFAM" id="SSF51011">
    <property type="entry name" value="Glycosyl hydrolase domain"/>
    <property type="match status" value="1"/>
</dbReference>
<dbReference type="Pfam" id="PF16657">
    <property type="entry name" value="Malt_amylase_C"/>
    <property type="match status" value="1"/>
</dbReference>
<dbReference type="InterPro" id="IPR012811">
    <property type="entry name" value="TreS_maltokin_C_dom"/>
</dbReference>
<gene>
    <name evidence="9" type="primary">treS</name>
    <name evidence="9" type="ORF">ACFPN2_16450</name>
</gene>
<dbReference type="GO" id="GO:0047471">
    <property type="term" value="F:maltose alpha-D-glucosyltransferase activity"/>
    <property type="evidence" value="ECO:0007669"/>
    <property type="project" value="UniProtKB-EC"/>
</dbReference>
<dbReference type="Pfam" id="PF00128">
    <property type="entry name" value="Alpha-amylase"/>
    <property type="match status" value="2"/>
</dbReference>
<keyword evidence="5" id="KW-0106">Calcium</keyword>
<keyword evidence="10" id="KW-1185">Reference proteome</keyword>
<organism evidence="9 10">
    <name type="scientific">Steroidobacter flavus</name>
    <dbReference type="NCBI Taxonomy" id="1842136"/>
    <lineage>
        <taxon>Bacteria</taxon>
        <taxon>Pseudomonadati</taxon>
        <taxon>Pseudomonadota</taxon>
        <taxon>Gammaproteobacteria</taxon>
        <taxon>Steroidobacterales</taxon>
        <taxon>Steroidobacteraceae</taxon>
        <taxon>Steroidobacter</taxon>
    </lineage>
</organism>
<dbReference type="InterPro" id="IPR017853">
    <property type="entry name" value="GH"/>
</dbReference>
<evidence type="ECO:0000256" key="2">
    <source>
        <dbReference type="ARBA" id="ARBA00005496"/>
    </source>
</evidence>
<dbReference type="Gene3D" id="3.90.400.10">
    <property type="entry name" value="Oligo-1,6-glucosidase, Domain 2"/>
    <property type="match status" value="1"/>
</dbReference>
<proteinExistence type="inferred from homology"/>
<evidence type="ECO:0000256" key="7">
    <source>
        <dbReference type="ARBA" id="ARBA00031378"/>
    </source>
</evidence>
<name>A0ABV8SU72_9GAMM</name>
<comment type="catalytic activity">
    <reaction evidence="1">
        <text>D-maltose = alpha,alpha-trehalose</text>
        <dbReference type="Rhea" id="RHEA:15145"/>
        <dbReference type="ChEBI" id="CHEBI:16551"/>
        <dbReference type="ChEBI" id="CHEBI:17306"/>
        <dbReference type="EC" id="5.4.99.16"/>
    </reaction>
</comment>
<dbReference type="EMBL" id="JBHSDU010000003">
    <property type="protein sequence ID" value="MFC4310685.1"/>
    <property type="molecule type" value="Genomic_DNA"/>
</dbReference>
<dbReference type="SMART" id="SM00642">
    <property type="entry name" value="Aamy"/>
    <property type="match status" value="1"/>
</dbReference>
<evidence type="ECO:0000256" key="5">
    <source>
        <dbReference type="ARBA" id="ARBA00022837"/>
    </source>
</evidence>
<reference evidence="10" key="1">
    <citation type="journal article" date="2019" name="Int. J. Syst. Evol. Microbiol.">
        <title>The Global Catalogue of Microorganisms (GCM) 10K type strain sequencing project: providing services to taxonomists for standard genome sequencing and annotation.</title>
        <authorList>
            <consortium name="The Broad Institute Genomics Platform"/>
            <consortium name="The Broad Institute Genome Sequencing Center for Infectious Disease"/>
            <person name="Wu L."/>
            <person name="Ma J."/>
        </authorList>
    </citation>
    <scope>NUCLEOTIDE SEQUENCE [LARGE SCALE GENOMIC DNA]</scope>
    <source>
        <strain evidence="10">CGMCC 1.10759</strain>
    </source>
</reference>
<evidence type="ECO:0000256" key="3">
    <source>
        <dbReference type="ARBA" id="ARBA00012619"/>
    </source>
</evidence>
<dbReference type="PANTHER" id="PTHR10357">
    <property type="entry name" value="ALPHA-AMYLASE FAMILY MEMBER"/>
    <property type="match status" value="1"/>
</dbReference>
<keyword evidence="4" id="KW-0479">Metal-binding</keyword>
<dbReference type="InterPro" id="IPR032091">
    <property type="entry name" value="Malt_amylase-like_C"/>
</dbReference>
<evidence type="ECO:0000313" key="10">
    <source>
        <dbReference type="Proteomes" id="UP001595904"/>
    </source>
</evidence>
<dbReference type="CDD" id="cd11334">
    <property type="entry name" value="AmyAc_TreS"/>
    <property type="match status" value="1"/>
</dbReference>
<dbReference type="RefSeq" id="WP_380598375.1">
    <property type="nucleotide sequence ID" value="NZ_JBHSDU010000003.1"/>
</dbReference>
<comment type="caution">
    <text evidence="9">The sequence shown here is derived from an EMBL/GenBank/DDBJ whole genome shotgun (WGS) entry which is preliminary data.</text>
</comment>
<dbReference type="Gene3D" id="2.60.40.1180">
    <property type="entry name" value="Golgi alpha-mannosidase II"/>
    <property type="match status" value="1"/>
</dbReference>
<dbReference type="InterPro" id="IPR006047">
    <property type="entry name" value="GH13_cat_dom"/>
</dbReference>